<dbReference type="InterPro" id="IPR037522">
    <property type="entry name" value="HD_GYP_dom"/>
</dbReference>
<dbReference type="AlphaFoldDB" id="A0A1B3BDE3"/>
<dbReference type="Proteomes" id="UP000094147">
    <property type="component" value="Chromosome"/>
</dbReference>
<evidence type="ECO:0000259" key="1">
    <source>
        <dbReference type="PROSITE" id="PS51832"/>
    </source>
</evidence>
<reference evidence="3" key="1">
    <citation type="submission" date="2015-08" db="EMBL/GenBank/DDBJ databases">
        <authorList>
            <person name="Kim K.M."/>
        </authorList>
    </citation>
    <scope>NUCLEOTIDE SEQUENCE [LARGE SCALE GENOMIC DNA]</scope>
    <source>
        <strain evidence="3">KCTC 23892</strain>
    </source>
</reference>
<dbReference type="PROSITE" id="PS51832">
    <property type="entry name" value="HD_GYP"/>
    <property type="match status" value="1"/>
</dbReference>
<dbReference type="GO" id="GO:0008081">
    <property type="term" value="F:phosphoric diester hydrolase activity"/>
    <property type="evidence" value="ECO:0007669"/>
    <property type="project" value="UniProtKB-ARBA"/>
</dbReference>
<keyword evidence="2" id="KW-0378">Hydrolase</keyword>
<sequence>MGMTVVQLDRPWTDVPVQFQEVTLSSEDDIRMLKKYCQHVYIDHHSYTTIYADQLLSRERRPIYKKPDLSPKEASQRLRDELPRAKATFDRSRKHIAKLMQDVQHDSKIDIEGSKQIVSSCVDSILNNETALFWLSKIKHRDEYTSEHCVRVGILAIAFGKHLQLPRKELELLGMCGILHDVGKMKVPQHILNKPGKLTDDEFKILKEHTVLGYVFLREHGGIDEQVCTAAYNHHERMHGNGYPRQLEPELLSQYDRIIAIIDSYDAMISNRCYRNGMSPSKALSELYKGQGKLYDDELIQHFIQMVGVYPVGSLVELSSGQVGVVLSVNPDNKLAPVVEIITDANKQRVKPVAVDLSKQLIDKTGQPLKILHTLADHQVNLDFEEFIRAAAA</sequence>
<evidence type="ECO:0000313" key="2">
    <source>
        <dbReference type="EMBL" id="AOE50821.1"/>
    </source>
</evidence>
<keyword evidence="3" id="KW-1185">Reference proteome</keyword>
<proteinExistence type="predicted"/>
<dbReference type="SUPFAM" id="SSF109604">
    <property type="entry name" value="HD-domain/PDEase-like"/>
    <property type="match status" value="1"/>
</dbReference>
<dbReference type="SMART" id="SM00471">
    <property type="entry name" value="HDc"/>
    <property type="match status" value="1"/>
</dbReference>
<dbReference type="Pfam" id="PF11871">
    <property type="entry name" value="DUF3391"/>
    <property type="match status" value="1"/>
</dbReference>
<dbReference type="PANTHER" id="PTHR43155">
    <property type="entry name" value="CYCLIC DI-GMP PHOSPHODIESTERASE PA4108-RELATED"/>
    <property type="match status" value="1"/>
</dbReference>
<dbReference type="EMBL" id="CP012418">
    <property type="protein sequence ID" value="AOE50821.1"/>
    <property type="molecule type" value="Genomic_DNA"/>
</dbReference>
<protein>
    <submittedName>
        <fullName evidence="2">Phosphohydrolase</fullName>
    </submittedName>
</protein>
<dbReference type="KEGG" id="ksd:KS2013_2116"/>
<dbReference type="Gene3D" id="1.10.3210.10">
    <property type="entry name" value="Hypothetical protein af1432"/>
    <property type="match status" value="1"/>
</dbReference>
<accession>A0A1B3BDE3</accession>
<dbReference type="InterPro" id="IPR006675">
    <property type="entry name" value="HDIG_dom"/>
</dbReference>
<feature type="domain" description="HD-GYP" evidence="1">
    <location>
        <begin position="123"/>
        <end position="319"/>
    </location>
</feature>
<dbReference type="STRING" id="1144748.KS2013_2116"/>
<dbReference type="PANTHER" id="PTHR43155:SF2">
    <property type="entry name" value="CYCLIC DI-GMP PHOSPHODIESTERASE PA4108"/>
    <property type="match status" value="1"/>
</dbReference>
<dbReference type="InterPro" id="IPR003607">
    <property type="entry name" value="HD/PDEase_dom"/>
</dbReference>
<name>A0A1B3BDE3_9GAMM</name>
<dbReference type="CDD" id="cd00077">
    <property type="entry name" value="HDc"/>
    <property type="match status" value="1"/>
</dbReference>
<dbReference type="Pfam" id="PF13487">
    <property type="entry name" value="HD_5"/>
    <property type="match status" value="1"/>
</dbReference>
<dbReference type="InterPro" id="IPR021812">
    <property type="entry name" value="DUF3391"/>
</dbReference>
<organism evidence="2 3">
    <name type="scientific">Kangiella sediminilitoris</name>
    <dbReference type="NCBI Taxonomy" id="1144748"/>
    <lineage>
        <taxon>Bacteria</taxon>
        <taxon>Pseudomonadati</taxon>
        <taxon>Pseudomonadota</taxon>
        <taxon>Gammaproteobacteria</taxon>
        <taxon>Kangiellales</taxon>
        <taxon>Kangiellaceae</taxon>
        <taxon>Kangiella</taxon>
    </lineage>
</organism>
<dbReference type="NCBIfam" id="TIGR00277">
    <property type="entry name" value="HDIG"/>
    <property type="match status" value="1"/>
</dbReference>
<evidence type="ECO:0000313" key="3">
    <source>
        <dbReference type="Proteomes" id="UP000094147"/>
    </source>
</evidence>
<gene>
    <name evidence="2" type="ORF">KS2013_2116</name>
</gene>